<proteinExistence type="predicted"/>
<dbReference type="InterPro" id="IPR011029">
    <property type="entry name" value="DEATH-like_dom_sf"/>
</dbReference>
<dbReference type="EnsemblMetazoa" id="Aqu2.1.12168_001">
    <property type="protein sequence ID" value="Aqu2.1.12168_001"/>
    <property type="gene ID" value="Aqu2.1.12168"/>
</dbReference>
<evidence type="ECO:0000313" key="3">
    <source>
        <dbReference type="EnsemblMetazoa" id="Aqu2.1.12168_001"/>
    </source>
</evidence>
<feature type="region of interest" description="Disordered" evidence="1">
    <location>
        <begin position="692"/>
        <end position="713"/>
    </location>
</feature>
<feature type="domain" description="Death" evidence="2">
    <location>
        <begin position="35"/>
        <end position="110"/>
    </location>
</feature>
<sequence>MATFSGSQGLPLQLEISHLNEVLVLLRKCGFTDKRWFELGLALGLSKNTLDTIEINYPRDTSRCLLECLSKWLEKADDVNSKGGATYESLSTAIRDMNENAVAENIEKEKCPEVLAVHIFNKHLPLLSKSLSDPVNVARLLYGEHVITQLKLHSVEDDSLSLSNKRQVLLAAVKDAIQADHVALQKFSIVLCHLTRNVKLGERIYFPSNEETSIVNIQEVLLSTESSDTVSPTPKTVEVVIPRSKSEEFTTLRLSYAKMSYNVRKAIKNANIDLEDLKDFIISMDNKLEKKLEECQNISSTLSVIDKECSLIDIGLFRAVVENFEIVAADKLIKEYHDFSKEYFQSSPIACYLKEKLEASATCPALQCETVTYVFDWKPGETKLDDIKNILSKTSGKLVKIKYADTGDSISITCTFSYHLTGVLITQLMDNLQFLKKNDLKKLTIGYWIMWEREGKEEKETEQLLEEKEPKTSLKEEYQKNLFLESKKEKEILQEKMSLLKGQLFDKEKETEALAEDIKLLKSKLHQSGHTSTDTWHEAKVVISRTGIKSAAYVGLIFYEEKRAKNLVYFTAAKDLTALLEFIHKKHSQAEVGPAIPFQFKDDVGYIELKFDAPQKKPYTGWSIEPHVEPCRLYRHDVDKFGDTWYSIPPYCLVSVYGSPGAVPSLHYSVPLDGVADPVTLYIDRSLMRTAPSPPSTIQGTSSSSSTAISQTRRETEEGTFIYRSDIAYKVMIECASLIKDCGIDTHFLVDKLLEHKIINAREKRSLTDGYTTQTAGKRWDDLLLIISRSIRVDGEVFGIFLDILREEGTRRTIALADKLLQKYNAPDQLQFDVGTFRSDIAYRVMTECTTMIKDYGIDIHILAENLLEHNIINAREKREITDGYTTQTADERMDELLHIISSSISMEGEVFGIFLDILREEGTRRTIKLADRLMDKYNNF</sequence>
<dbReference type="InterPro" id="IPR000488">
    <property type="entry name" value="Death_dom"/>
</dbReference>
<evidence type="ECO:0000256" key="1">
    <source>
        <dbReference type="SAM" id="MobiDB-lite"/>
    </source>
</evidence>
<dbReference type="GO" id="GO:0007165">
    <property type="term" value="P:signal transduction"/>
    <property type="evidence" value="ECO:0007669"/>
    <property type="project" value="InterPro"/>
</dbReference>
<dbReference type="Gene3D" id="1.10.533.10">
    <property type="entry name" value="Death Domain, Fas"/>
    <property type="match status" value="2"/>
</dbReference>
<feature type="compositionally biased region" description="Low complexity" evidence="1">
    <location>
        <begin position="696"/>
        <end position="711"/>
    </location>
</feature>
<dbReference type="Pfam" id="PF00531">
    <property type="entry name" value="Death"/>
    <property type="match status" value="1"/>
</dbReference>
<evidence type="ECO:0000259" key="2">
    <source>
        <dbReference type="PROSITE" id="PS50017"/>
    </source>
</evidence>
<accession>A0A1X7TCI0</accession>
<dbReference type="InParanoid" id="A0A1X7TCI0"/>
<name>A0A1X7TCI0_AMPQE</name>
<dbReference type="SUPFAM" id="SSF47986">
    <property type="entry name" value="DEATH domain"/>
    <property type="match status" value="1"/>
</dbReference>
<dbReference type="OrthoDB" id="9863247at2759"/>
<organism evidence="3">
    <name type="scientific">Amphimedon queenslandica</name>
    <name type="common">Sponge</name>
    <dbReference type="NCBI Taxonomy" id="400682"/>
    <lineage>
        <taxon>Eukaryota</taxon>
        <taxon>Metazoa</taxon>
        <taxon>Porifera</taxon>
        <taxon>Demospongiae</taxon>
        <taxon>Heteroscleromorpha</taxon>
        <taxon>Haplosclerida</taxon>
        <taxon>Niphatidae</taxon>
        <taxon>Amphimedon</taxon>
    </lineage>
</organism>
<dbReference type="AlphaFoldDB" id="A0A1X7TCI0"/>
<protein>
    <recommendedName>
        <fullName evidence="2">Death domain-containing protein</fullName>
    </recommendedName>
</protein>
<dbReference type="PROSITE" id="PS50017">
    <property type="entry name" value="DEATH_DOMAIN"/>
    <property type="match status" value="1"/>
</dbReference>
<reference evidence="3" key="1">
    <citation type="submission" date="2017-05" db="UniProtKB">
        <authorList>
            <consortium name="EnsemblMetazoa"/>
        </authorList>
    </citation>
    <scope>IDENTIFICATION</scope>
</reference>
<dbReference type="CDD" id="cd01670">
    <property type="entry name" value="Death"/>
    <property type="match status" value="1"/>
</dbReference>